<dbReference type="STRING" id="144197.ENSSPAP00000023701"/>
<proteinExistence type="inferred from homology"/>
<name>A0A3B5ATC5_9TELE</name>
<dbReference type="PANTHER" id="PTHR31859">
    <property type="entry name" value="TETRATRICOPEPTIDE REPEAT PROTEIN 39 FAMILY MEMBER"/>
    <property type="match status" value="1"/>
</dbReference>
<dbReference type="Ensembl" id="ENSSPAT00000024080.1">
    <property type="protein sequence ID" value="ENSSPAP00000023701.1"/>
    <property type="gene ID" value="ENSSPAG00000017860.1"/>
</dbReference>
<evidence type="ECO:0000256" key="1">
    <source>
        <dbReference type="ARBA" id="ARBA00006400"/>
    </source>
</evidence>
<dbReference type="GO" id="GO:0061371">
    <property type="term" value="P:determination of heart left/right asymmetry"/>
    <property type="evidence" value="ECO:0007669"/>
    <property type="project" value="Ensembl"/>
</dbReference>
<evidence type="ECO:0000256" key="2">
    <source>
        <dbReference type="ARBA" id="ARBA00022803"/>
    </source>
</evidence>
<dbReference type="AlphaFoldDB" id="A0A3B5ATC5"/>
<dbReference type="GO" id="GO:0032474">
    <property type="term" value="P:otolith morphogenesis"/>
    <property type="evidence" value="ECO:0007669"/>
    <property type="project" value="Ensembl"/>
</dbReference>
<dbReference type="PANTHER" id="PTHR31859:SF1">
    <property type="entry name" value="TETRATRICOPEPTIDE REPEAT PROTEIN 39C"/>
    <property type="match status" value="1"/>
</dbReference>
<keyword evidence="2" id="KW-0802">TPR repeat</keyword>
<dbReference type="SUPFAM" id="SSF48452">
    <property type="entry name" value="TPR-like"/>
    <property type="match status" value="1"/>
</dbReference>
<protein>
    <submittedName>
        <fullName evidence="3">Tetratricopeptide repeat protein 39C</fullName>
    </submittedName>
</protein>
<dbReference type="Pfam" id="PF10300">
    <property type="entry name" value="Iml2-TPR_39"/>
    <property type="match status" value="1"/>
</dbReference>
<comment type="similarity">
    <text evidence="1">Belongs to the TTC39 family.</text>
</comment>
<dbReference type="GeneTree" id="ENSGT00950000182917"/>
<evidence type="ECO:0000313" key="3">
    <source>
        <dbReference type="Ensembl" id="ENSSPAP00000023701.1"/>
    </source>
</evidence>
<sequence length="542" mass="61047">MAGPEQSQQQQQVEEKAEHIDDAEMALQGINMLLNNGFKESDELFRRYRTTEKLCESDSAGVIETIRNKIKKSVSRSGVVVVDRLQRQIIVADCQVYLAVLSFVKQELSAYIKGGWILRKAWKMYNKCHSDISQLQESCQRRSSGNQESLSADNANHNAPVENAVTADALDRLKGSVSFGYGLFHLCISMVPPHLLKIINLLGFPGDRLQGLSSLMYASESKDMKAPLATLALLWYHTVVLPFFALDGSDTHAGLLEAKAILQRKSVVYPNSSLFMFFKGRVQRLECHINSALACFHDALELASDQREIQHVCLYEIGWCSMIEMNFEDAYRAFERLKNESRWSQCYYAYLTGVCQGAAGDLDGASGVFKDVQKLFKRKNNQIEQFAVKRAERLRKISPTRELCILGVIEVLYLWKALPNCSSSKLHIMNQGECNLLDDASCRGLKHLLLGAIHKCHGNMRDALQSFQLAARDEYGRQINSYVQPYAVYELGCVLLGKPETVGKGRSLLLQAKEDFTGYDFENRLHVRIHSALASLKEVVPQ</sequence>
<dbReference type="InterPro" id="IPR019412">
    <property type="entry name" value="IML2/TPR_39"/>
</dbReference>
<reference evidence="3" key="1">
    <citation type="submission" date="2023-09" db="UniProtKB">
        <authorList>
            <consortium name="Ensembl"/>
        </authorList>
    </citation>
    <scope>IDENTIFICATION</scope>
</reference>
<organism evidence="3">
    <name type="scientific">Stegastes partitus</name>
    <name type="common">bicolor damselfish</name>
    <dbReference type="NCBI Taxonomy" id="144197"/>
    <lineage>
        <taxon>Eukaryota</taxon>
        <taxon>Metazoa</taxon>
        <taxon>Chordata</taxon>
        <taxon>Craniata</taxon>
        <taxon>Vertebrata</taxon>
        <taxon>Euteleostomi</taxon>
        <taxon>Actinopterygii</taxon>
        <taxon>Neopterygii</taxon>
        <taxon>Teleostei</taxon>
        <taxon>Neoteleostei</taxon>
        <taxon>Acanthomorphata</taxon>
        <taxon>Ovalentaria</taxon>
        <taxon>Pomacentridae</taxon>
        <taxon>Stegastes</taxon>
    </lineage>
</organism>
<accession>A0A3B5ATC5</accession>
<dbReference type="GO" id="GO:0060271">
    <property type="term" value="P:cilium assembly"/>
    <property type="evidence" value="ECO:0007669"/>
    <property type="project" value="Ensembl"/>
</dbReference>
<dbReference type="Gene3D" id="1.25.40.10">
    <property type="entry name" value="Tetratricopeptide repeat domain"/>
    <property type="match status" value="1"/>
</dbReference>
<dbReference type="InterPro" id="IPR011990">
    <property type="entry name" value="TPR-like_helical_dom_sf"/>
</dbReference>